<dbReference type="GO" id="GO:0004034">
    <property type="term" value="F:aldose 1-epimerase activity"/>
    <property type="evidence" value="ECO:0007669"/>
    <property type="project" value="UniProtKB-EC"/>
</dbReference>
<dbReference type="InterPro" id="IPR008183">
    <property type="entry name" value="Aldose_1/G6P_1-epimerase"/>
</dbReference>
<dbReference type="OMA" id="HGANCAT"/>
<sequence length="264" mass="29172">MVVEIFEDLFGSTVDPLDKKTKDIRRFTFSNSDTKASVQVITWGATITSLKVADNKGNISDIVCGFDDIKGYQKENNPYFGATIGRICNRVANGRFTLEGKEINVSKNWNNKHELHGGFIGFDKVVWDIVQVDKKGGSVTLSHINPDGHEGYPGELKATVIFKMNKSGSFQVTFLATTNKTTAVNLTNHSYFNLAGHDTGSSKLYEHLIKINADKITITDEDSIPTGGFMDVENTPFDLRQIDNLGPGETYTHDVAFTFGVCED</sequence>
<evidence type="ECO:0000256" key="4">
    <source>
        <dbReference type="ARBA" id="ARBA00021023"/>
    </source>
</evidence>
<dbReference type="UniPathway" id="UPA00214"/>
<keyword evidence="10" id="KW-1185">Reference proteome</keyword>
<evidence type="ECO:0000256" key="6">
    <source>
        <dbReference type="ARBA" id="ARBA00023277"/>
    </source>
</evidence>
<dbReference type="InterPro" id="IPR011013">
    <property type="entry name" value="Gal_mutarotase_sf_dom"/>
</dbReference>
<dbReference type="EMBL" id="CAQQ02119968">
    <property type="status" value="NOT_ANNOTATED_CDS"/>
    <property type="molecule type" value="Genomic_DNA"/>
</dbReference>
<evidence type="ECO:0000256" key="7">
    <source>
        <dbReference type="ARBA" id="ARBA00032729"/>
    </source>
</evidence>
<dbReference type="InterPro" id="IPR047215">
    <property type="entry name" value="Galactose_mutarotase-like"/>
</dbReference>
<dbReference type="AlphaFoldDB" id="T1GJZ9"/>
<comment type="pathway">
    <text evidence="2">Carbohydrate metabolism; galactose metabolism.</text>
</comment>
<dbReference type="Gene3D" id="2.70.98.10">
    <property type="match status" value="1"/>
</dbReference>
<dbReference type="EMBL" id="CAQQ02119969">
    <property type="status" value="NOT_ANNOTATED_CDS"/>
    <property type="molecule type" value="Genomic_DNA"/>
</dbReference>
<dbReference type="InterPro" id="IPR018052">
    <property type="entry name" value="Ald1_epimerase_CS"/>
</dbReference>
<organism evidence="9 10">
    <name type="scientific">Megaselia scalaris</name>
    <name type="common">Humpbacked fly</name>
    <name type="synonym">Phora scalaris</name>
    <dbReference type="NCBI Taxonomy" id="36166"/>
    <lineage>
        <taxon>Eukaryota</taxon>
        <taxon>Metazoa</taxon>
        <taxon>Ecdysozoa</taxon>
        <taxon>Arthropoda</taxon>
        <taxon>Hexapoda</taxon>
        <taxon>Insecta</taxon>
        <taxon>Pterygota</taxon>
        <taxon>Neoptera</taxon>
        <taxon>Endopterygota</taxon>
        <taxon>Diptera</taxon>
        <taxon>Brachycera</taxon>
        <taxon>Muscomorpha</taxon>
        <taxon>Platypezoidea</taxon>
        <taxon>Phoridae</taxon>
        <taxon>Megaseliini</taxon>
        <taxon>Megaselia</taxon>
    </lineage>
</organism>
<reference evidence="9" key="2">
    <citation type="submission" date="2015-06" db="UniProtKB">
        <authorList>
            <consortium name="EnsemblMetazoa"/>
        </authorList>
    </citation>
    <scope>IDENTIFICATION</scope>
</reference>
<dbReference type="PROSITE" id="PS00545">
    <property type="entry name" value="ALDOSE_1_EPIMERASE"/>
    <property type="match status" value="1"/>
</dbReference>
<dbReference type="GO" id="GO:0033499">
    <property type="term" value="P:galactose catabolic process via UDP-galactose, Leloir pathway"/>
    <property type="evidence" value="ECO:0007669"/>
    <property type="project" value="TreeGrafter"/>
</dbReference>
<dbReference type="GO" id="GO:0006006">
    <property type="term" value="P:glucose metabolic process"/>
    <property type="evidence" value="ECO:0007669"/>
    <property type="project" value="TreeGrafter"/>
</dbReference>
<name>T1GJZ9_MEGSC</name>
<evidence type="ECO:0000313" key="10">
    <source>
        <dbReference type="Proteomes" id="UP000015102"/>
    </source>
</evidence>
<comment type="similarity">
    <text evidence="3">Belongs to the aldose epimerase family.</text>
</comment>
<comment type="function">
    <text evidence="8">Mutarotase that catalyzes the interconversion of beta-D-galactose and alpha-D-galactose during galactose metabolism. Beta-D-galactose is metabolized in the liver into glucose 1-phosphate, the primary metabolic fuel, by the action of four enzymes that constitute the Leloir pathway: GALM, GALK1 (galactokinase), GALT (galactose-1-phosphate uridylyltransferase) and GALE (UDP-galactose-4'-epimerase). Involved in the maintenance of the equilibrium between the beta- and alpha-anomers of galactose, therefore ensuring a sufficient supply of the alpha-anomer for GALK1. Also active on D-glucose although shows a preference for galactose over glucose.</text>
</comment>
<evidence type="ECO:0000256" key="3">
    <source>
        <dbReference type="ARBA" id="ARBA00006206"/>
    </source>
</evidence>
<dbReference type="SUPFAM" id="SSF74650">
    <property type="entry name" value="Galactose mutarotase-like"/>
    <property type="match status" value="1"/>
</dbReference>
<dbReference type="GO" id="GO:0030246">
    <property type="term" value="F:carbohydrate binding"/>
    <property type="evidence" value="ECO:0007669"/>
    <property type="project" value="InterPro"/>
</dbReference>
<dbReference type="EMBL" id="CAQQ02119966">
    <property type="status" value="NOT_ANNOTATED_CDS"/>
    <property type="molecule type" value="Genomic_DNA"/>
</dbReference>
<dbReference type="EnsemblMetazoa" id="MESCA003809-RA">
    <property type="protein sequence ID" value="MESCA003809-PA"/>
    <property type="gene ID" value="MESCA003809"/>
</dbReference>
<evidence type="ECO:0000256" key="2">
    <source>
        <dbReference type="ARBA" id="ARBA00004947"/>
    </source>
</evidence>
<accession>T1GJZ9</accession>
<dbReference type="PANTHER" id="PTHR10091">
    <property type="entry name" value="ALDOSE-1-EPIMERASE"/>
    <property type="match status" value="1"/>
</dbReference>
<protein>
    <recommendedName>
        <fullName evidence="4">Galactose mutarotase</fullName>
    </recommendedName>
    <alternativeName>
        <fullName evidence="7">Aldose 1-epimerase</fullName>
    </alternativeName>
</protein>
<dbReference type="Pfam" id="PF01263">
    <property type="entry name" value="Aldose_epim"/>
    <property type="match status" value="1"/>
</dbReference>
<reference evidence="10" key="1">
    <citation type="submission" date="2013-02" db="EMBL/GenBank/DDBJ databases">
        <authorList>
            <person name="Hughes D."/>
        </authorList>
    </citation>
    <scope>NUCLEOTIDE SEQUENCE</scope>
    <source>
        <strain>Durham</strain>
        <strain evidence="10">NC isolate 2 -- Noor lab</strain>
    </source>
</reference>
<dbReference type="PANTHER" id="PTHR10091:SF0">
    <property type="entry name" value="GALACTOSE MUTAROTASE"/>
    <property type="match status" value="1"/>
</dbReference>
<evidence type="ECO:0000256" key="1">
    <source>
        <dbReference type="ARBA" id="ARBA00001712"/>
    </source>
</evidence>
<keyword evidence="6" id="KW-0119">Carbohydrate metabolism</keyword>
<dbReference type="InterPro" id="IPR014718">
    <property type="entry name" value="GH-type_carb-bd"/>
</dbReference>
<dbReference type="EMBL" id="CAQQ02119967">
    <property type="status" value="NOT_ANNOTATED_CDS"/>
    <property type="molecule type" value="Genomic_DNA"/>
</dbReference>
<dbReference type="CDD" id="cd09019">
    <property type="entry name" value="galactose_mutarotase_like"/>
    <property type="match status" value="1"/>
</dbReference>
<comment type="catalytic activity">
    <reaction evidence="1">
        <text>alpha-D-galactose = beta-D-galactose</text>
        <dbReference type="Rhea" id="RHEA:28675"/>
        <dbReference type="ChEBI" id="CHEBI:27667"/>
        <dbReference type="ChEBI" id="CHEBI:28061"/>
        <dbReference type="EC" id="5.1.3.3"/>
    </reaction>
    <physiologicalReaction direction="right-to-left" evidence="1">
        <dbReference type="Rhea" id="RHEA:28677"/>
    </physiologicalReaction>
</comment>
<proteinExistence type="inferred from homology"/>
<evidence type="ECO:0000313" key="9">
    <source>
        <dbReference type="EnsemblMetazoa" id="MESCA003809-PA"/>
    </source>
</evidence>
<evidence type="ECO:0000256" key="8">
    <source>
        <dbReference type="ARBA" id="ARBA00045743"/>
    </source>
</evidence>
<evidence type="ECO:0000256" key="5">
    <source>
        <dbReference type="ARBA" id="ARBA00023235"/>
    </source>
</evidence>
<dbReference type="STRING" id="36166.T1GJZ9"/>
<keyword evidence="5" id="KW-0413">Isomerase</keyword>
<dbReference type="HOGENOM" id="CLU_031753_4_1_1"/>
<dbReference type="Proteomes" id="UP000015102">
    <property type="component" value="Unassembled WGS sequence"/>
</dbReference>